<organism evidence="1 2">
    <name type="scientific">Cinchona calisaya</name>
    <dbReference type="NCBI Taxonomy" id="153742"/>
    <lineage>
        <taxon>Eukaryota</taxon>
        <taxon>Viridiplantae</taxon>
        <taxon>Streptophyta</taxon>
        <taxon>Embryophyta</taxon>
        <taxon>Tracheophyta</taxon>
        <taxon>Spermatophyta</taxon>
        <taxon>Magnoliopsida</taxon>
        <taxon>eudicotyledons</taxon>
        <taxon>Gunneridae</taxon>
        <taxon>Pentapetalae</taxon>
        <taxon>asterids</taxon>
        <taxon>lamiids</taxon>
        <taxon>Gentianales</taxon>
        <taxon>Rubiaceae</taxon>
        <taxon>Cinchonoideae</taxon>
        <taxon>Cinchoneae</taxon>
        <taxon>Cinchona</taxon>
    </lineage>
</organism>
<accession>A0ABD2YEW5</accession>
<keyword evidence="2" id="KW-1185">Reference proteome</keyword>
<sequence length="146" mass="16036">MTFQLASAQIQGCTLQAYAFKNALIKIIILPQWTLLAAKPRTVKASYYCLCLLLRSATPGLCITLSLQLSSCYISIPPLTQCQKLLPADDLMKPSAPNDFMVPLNPERDEIPLINSTLIDNAMIVAGQPTSISNVHPNLDFMNLET</sequence>
<proteinExistence type="predicted"/>
<dbReference type="AlphaFoldDB" id="A0ABD2YEW5"/>
<reference evidence="1 2" key="1">
    <citation type="submission" date="2024-11" db="EMBL/GenBank/DDBJ databases">
        <title>A near-complete genome assembly of Cinchona calisaya.</title>
        <authorList>
            <person name="Lian D.C."/>
            <person name="Zhao X.W."/>
            <person name="Wei L."/>
        </authorList>
    </citation>
    <scope>NUCLEOTIDE SEQUENCE [LARGE SCALE GENOMIC DNA]</scope>
    <source>
        <tissue evidence="1">Nenye</tissue>
    </source>
</reference>
<evidence type="ECO:0000313" key="1">
    <source>
        <dbReference type="EMBL" id="KAL3505949.1"/>
    </source>
</evidence>
<protein>
    <submittedName>
        <fullName evidence="1">Uncharacterized protein</fullName>
    </submittedName>
</protein>
<dbReference type="EMBL" id="JBJUIK010000013">
    <property type="protein sequence ID" value="KAL3505949.1"/>
    <property type="molecule type" value="Genomic_DNA"/>
</dbReference>
<comment type="caution">
    <text evidence="1">The sequence shown here is derived from an EMBL/GenBank/DDBJ whole genome shotgun (WGS) entry which is preliminary data.</text>
</comment>
<gene>
    <name evidence="1" type="ORF">ACH5RR_031331</name>
</gene>
<name>A0ABD2YEW5_9GENT</name>
<evidence type="ECO:0000313" key="2">
    <source>
        <dbReference type="Proteomes" id="UP001630127"/>
    </source>
</evidence>
<dbReference type="Proteomes" id="UP001630127">
    <property type="component" value="Unassembled WGS sequence"/>
</dbReference>